<evidence type="ECO:0000313" key="2">
    <source>
        <dbReference type="Proteomes" id="UP000887226"/>
    </source>
</evidence>
<organism evidence="1 2">
    <name type="scientific">Calycina marina</name>
    <dbReference type="NCBI Taxonomy" id="1763456"/>
    <lineage>
        <taxon>Eukaryota</taxon>
        <taxon>Fungi</taxon>
        <taxon>Dikarya</taxon>
        <taxon>Ascomycota</taxon>
        <taxon>Pezizomycotina</taxon>
        <taxon>Leotiomycetes</taxon>
        <taxon>Helotiales</taxon>
        <taxon>Pezizellaceae</taxon>
        <taxon>Calycina</taxon>
    </lineage>
</organism>
<proteinExistence type="predicted"/>
<evidence type="ECO:0000313" key="1">
    <source>
        <dbReference type="EMBL" id="KAG9245459.1"/>
    </source>
</evidence>
<keyword evidence="2" id="KW-1185">Reference proteome</keyword>
<sequence>MIVIVTVARTGQLILHRGMDFILSPCSSAVVGAFLGSGAVMNVTATVANMVCCLVYVQIYTCVERCQFV</sequence>
<comment type="caution">
    <text evidence="1">The sequence shown here is derived from an EMBL/GenBank/DDBJ whole genome shotgun (WGS) entry which is preliminary data.</text>
</comment>
<name>A0A9P8CFS6_9HELO</name>
<dbReference type="EMBL" id="MU253846">
    <property type="protein sequence ID" value="KAG9245459.1"/>
    <property type="molecule type" value="Genomic_DNA"/>
</dbReference>
<accession>A0A9P8CFS6</accession>
<dbReference type="AlphaFoldDB" id="A0A9P8CFS6"/>
<reference evidence="1" key="1">
    <citation type="journal article" date="2021" name="IMA Fungus">
        <title>Genomic characterization of three marine fungi, including Emericellopsis atlantica sp. nov. with signatures of a generalist lifestyle and marine biomass degradation.</title>
        <authorList>
            <person name="Hagestad O.C."/>
            <person name="Hou L."/>
            <person name="Andersen J.H."/>
            <person name="Hansen E.H."/>
            <person name="Altermark B."/>
            <person name="Li C."/>
            <person name="Kuhnert E."/>
            <person name="Cox R.J."/>
            <person name="Crous P.W."/>
            <person name="Spatafora J.W."/>
            <person name="Lail K."/>
            <person name="Amirebrahimi M."/>
            <person name="Lipzen A."/>
            <person name="Pangilinan J."/>
            <person name="Andreopoulos W."/>
            <person name="Hayes R.D."/>
            <person name="Ng V."/>
            <person name="Grigoriev I.V."/>
            <person name="Jackson S.A."/>
            <person name="Sutton T.D.S."/>
            <person name="Dobson A.D.W."/>
            <person name="Rama T."/>
        </authorList>
    </citation>
    <scope>NUCLEOTIDE SEQUENCE</scope>
    <source>
        <strain evidence="1">TRa3180A</strain>
    </source>
</reference>
<dbReference type="Proteomes" id="UP000887226">
    <property type="component" value="Unassembled WGS sequence"/>
</dbReference>
<gene>
    <name evidence="1" type="ORF">BJ878DRAFT_501393</name>
</gene>
<protein>
    <submittedName>
        <fullName evidence="1">Uncharacterized protein</fullName>
    </submittedName>
</protein>